<keyword evidence="2" id="KW-1185">Reference proteome</keyword>
<name>A0ABW5RL83_9BACI</name>
<protein>
    <submittedName>
        <fullName evidence="1">Accessory Sec system S-layer assembly protein</fullName>
    </submittedName>
</protein>
<dbReference type="NCBIfam" id="TIGR04399">
    <property type="entry name" value="acc_Sec_SLAP"/>
    <property type="match status" value="1"/>
</dbReference>
<dbReference type="InterPro" id="IPR030910">
    <property type="entry name" value="SLAP_dom"/>
</dbReference>
<dbReference type="RefSeq" id="WP_377931787.1">
    <property type="nucleotide sequence ID" value="NZ_JBHUMF010000002.1"/>
</dbReference>
<dbReference type="Proteomes" id="UP001597506">
    <property type="component" value="Unassembled WGS sequence"/>
</dbReference>
<dbReference type="EMBL" id="JBHUMF010000002">
    <property type="protein sequence ID" value="MFD2679277.1"/>
    <property type="molecule type" value="Genomic_DNA"/>
</dbReference>
<accession>A0ABW5RL83</accession>
<comment type="caution">
    <text evidence="1">The sequence shown here is derived from an EMBL/GenBank/DDBJ whole genome shotgun (WGS) entry which is preliminary data.</text>
</comment>
<reference evidence="2" key="1">
    <citation type="journal article" date="2019" name="Int. J. Syst. Evol. Microbiol.">
        <title>The Global Catalogue of Microorganisms (GCM) 10K type strain sequencing project: providing services to taxonomists for standard genome sequencing and annotation.</title>
        <authorList>
            <consortium name="The Broad Institute Genomics Platform"/>
            <consortium name="The Broad Institute Genome Sequencing Center for Infectious Disease"/>
            <person name="Wu L."/>
            <person name="Ma J."/>
        </authorList>
    </citation>
    <scope>NUCLEOTIDE SEQUENCE [LARGE SCALE GENOMIC DNA]</scope>
    <source>
        <strain evidence="2">KCTC 3913</strain>
    </source>
</reference>
<dbReference type="NCBIfam" id="TIGR04398">
    <property type="entry name" value="SLAP_DUP"/>
    <property type="match status" value="2"/>
</dbReference>
<evidence type="ECO:0000313" key="2">
    <source>
        <dbReference type="Proteomes" id="UP001597506"/>
    </source>
</evidence>
<proteinExistence type="predicted"/>
<organism evidence="1 2">
    <name type="scientific">Bacillus seohaeanensis</name>
    <dbReference type="NCBI Taxonomy" id="284580"/>
    <lineage>
        <taxon>Bacteria</taxon>
        <taxon>Bacillati</taxon>
        <taxon>Bacillota</taxon>
        <taxon>Bacilli</taxon>
        <taxon>Bacillales</taxon>
        <taxon>Bacillaceae</taxon>
        <taxon>Bacillus</taxon>
    </lineage>
</organism>
<dbReference type="InterPro" id="IPR030911">
    <property type="entry name" value="Sec_acc_SLAP"/>
</dbReference>
<gene>
    <name evidence="1" type="ORF">ACFSUL_00775</name>
</gene>
<sequence>MLPFFKRKNKGQVTKTGLDSSVSSEDLLDITENSYNEEVETSLSFHPGWNLSKEQEYVFRFLNNDLTPLKPNQISLAGVELEREGNTLQVTAFVRNSLSKSIKLGEVELLLLDNEKNTMAQKQFDLSLLDKIPARSSRPWMFTFEKETIVSDLNLEENGWSIAFNVSSLQPHRLDLAESWKENISEDIKTKLVNIVNSVPKPKPKEFNIMGISAKFLENGDLNTTVLLRNGNHKGISIQQLPLEVVDANNELVVRGAFKLEDFEVKANTSKPWSFIFPKEMIQKESPDFSKWSVRPILNK</sequence>
<evidence type="ECO:0000313" key="1">
    <source>
        <dbReference type="EMBL" id="MFD2679277.1"/>
    </source>
</evidence>